<dbReference type="GO" id="GO:0016491">
    <property type="term" value="F:oxidoreductase activity"/>
    <property type="evidence" value="ECO:0007669"/>
    <property type="project" value="UniProtKB-KW"/>
</dbReference>
<comment type="caution">
    <text evidence="7">The sequence shown here is derived from an EMBL/GenBank/DDBJ whole genome shotgun (WGS) entry which is preliminary data.</text>
</comment>
<dbReference type="PANTHER" id="PTHR13887:SF14">
    <property type="entry name" value="DISULFIDE BOND FORMATION PROTEIN D"/>
    <property type="match status" value="1"/>
</dbReference>
<dbReference type="Pfam" id="PF13462">
    <property type="entry name" value="Thioredoxin_4"/>
    <property type="match status" value="1"/>
</dbReference>
<name>A0A1F5WPU8_9BACT</name>
<dbReference type="PROSITE" id="PS51352">
    <property type="entry name" value="THIOREDOXIN_2"/>
    <property type="match status" value="1"/>
</dbReference>
<evidence type="ECO:0000256" key="2">
    <source>
        <dbReference type="ARBA" id="ARBA00022729"/>
    </source>
</evidence>
<dbReference type="InterPro" id="IPR013766">
    <property type="entry name" value="Thioredoxin_domain"/>
</dbReference>
<dbReference type="EMBL" id="MFHI01000037">
    <property type="protein sequence ID" value="OGF77702.1"/>
    <property type="molecule type" value="Genomic_DNA"/>
</dbReference>
<proteinExistence type="inferred from homology"/>
<evidence type="ECO:0000256" key="4">
    <source>
        <dbReference type="ARBA" id="ARBA00023157"/>
    </source>
</evidence>
<gene>
    <name evidence="7" type="ORF">A2W54_02930</name>
</gene>
<sequence>MITTAVSPDDLTVGNKDSKNILIEYSDFQCPACKAYHPLVKQLIKEHGQEFLFVYRHFPLPQHAQAKPAAYASEAAANQGKFWEMHDMIFDKQTDWAEKGNADEIFRKYAEALKLDMTKYDEDISLPAIENKVSDQYKSGVANFVNSTPTFFLNGKKIQPRSYEDFVKLIQEANG</sequence>
<keyword evidence="5" id="KW-0676">Redox-active center</keyword>
<evidence type="ECO:0000256" key="5">
    <source>
        <dbReference type="ARBA" id="ARBA00023284"/>
    </source>
</evidence>
<dbReference type="SUPFAM" id="SSF52833">
    <property type="entry name" value="Thioredoxin-like"/>
    <property type="match status" value="1"/>
</dbReference>
<dbReference type="PANTHER" id="PTHR13887">
    <property type="entry name" value="GLUTATHIONE S-TRANSFERASE KAPPA"/>
    <property type="match status" value="1"/>
</dbReference>
<dbReference type="InterPro" id="IPR012336">
    <property type="entry name" value="Thioredoxin-like_fold"/>
</dbReference>
<feature type="domain" description="Thioredoxin" evidence="6">
    <location>
        <begin position="1"/>
        <end position="115"/>
    </location>
</feature>
<dbReference type="AlphaFoldDB" id="A0A1F5WPU8"/>
<keyword evidence="2" id="KW-0732">Signal</keyword>
<reference evidence="7 8" key="1">
    <citation type="journal article" date="2016" name="Nat. Commun.">
        <title>Thousands of microbial genomes shed light on interconnected biogeochemical processes in an aquifer system.</title>
        <authorList>
            <person name="Anantharaman K."/>
            <person name="Brown C.T."/>
            <person name="Hug L.A."/>
            <person name="Sharon I."/>
            <person name="Castelle C.J."/>
            <person name="Probst A.J."/>
            <person name="Thomas B.C."/>
            <person name="Singh A."/>
            <person name="Wilkins M.J."/>
            <person name="Karaoz U."/>
            <person name="Brodie E.L."/>
            <person name="Williams K.H."/>
            <person name="Hubbard S.S."/>
            <person name="Banfield J.F."/>
        </authorList>
    </citation>
    <scope>NUCLEOTIDE SEQUENCE [LARGE SCALE GENOMIC DNA]</scope>
</reference>
<dbReference type="InterPro" id="IPR036249">
    <property type="entry name" value="Thioredoxin-like_sf"/>
</dbReference>
<keyword evidence="3" id="KW-0560">Oxidoreductase</keyword>
<evidence type="ECO:0000256" key="3">
    <source>
        <dbReference type="ARBA" id="ARBA00023002"/>
    </source>
</evidence>
<evidence type="ECO:0000313" key="8">
    <source>
        <dbReference type="Proteomes" id="UP000178425"/>
    </source>
</evidence>
<comment type="similarity">
    <text evidence="1">Belongs to the thioredoxin family. DsbA subfamily.</text>
</comment>
<organism evidence="7 8">
    <name type="scientific">Candidatus Giovannonibacteria bacterium RIFCSPHIGHO2_02_43_13</name>
    <dbReference type="NCBI Taxonomy" id="1798330"/>
    <lineage>
        <taxon>Bacteria</taxon>
        <taxon>Candidatus Giovannoniibacteriota</taxon>
    </lineage>
</organism>
<accession>A0A1F5WPU8</accession>
<keyword evidence="4" id="KW-1015">Disulfide bond</keyword>
<evidence type="ECO:0000256" key="1">
    <source>
        <dbReference type="ARBA" id="ARBA00005791"/>
    </source>
</evidence>
<evidence type="ECO:0000313" key="7">
    <source>
        <dbReference type="EMBL" id="OGF77702.1"/>
    </source>
</evidence>
<evidence type="ECO:0000259" key="6">
    <source>
        <dbReference type="PROSITE" id="PS51352"/>
    </source>
</evidence>
<dbReference type="Gene3D" id="3.40.30.10">
    <property type="entry name" value="Glutaredoxin"/>
    <property type="match status" value="1"/>
</dbReference>
<dbReference type="Proteomes" id="UP000178425">
    <property type="component" value="Unassembled WGS sequence"/>
</dbReference>
<protein>
    <recommendedName>
        <fullName evidence="6">Thioredoxin domain-containing protein</fullName>
    </recommendedName>
</protein>